<name>A0A3D9H8A3_9FLAO</name>
<dbReference type="EMBL" id="QRDV01000002">
    <property type="protein sequence ID" value="RED45401.1"/>
    <property type="molecule type" value="Genomic_DNA"/>
</dbReference>
<evidence type="ECO:0000313" key="1">
    <source>
        <dbReference type="EMBL" id="RED45401.1"/>
    </source>
</evidence>
<dbReference type="AlphaFoldDB" id="A0A3D9H8A3"/>
<gene>
    <name evidence="1" type="ORF">DFQ10_102269</name>
</gene>
<comment type="caution">
    <text evidence="1">The sequence shown here is derived from an EMBL/GenBank/DDBJ whole genome shotgun (WGS) entry which is preliminary data.</text>
</comment>
<dbReference type="OrthoDB" id="1441009at2"/>
<accession>A0A3D9H8A3</accession>
<reference evidence="1 2" key="1">
    <citation type="submission" date="2018-07" db="EMBL/GenBank/DDBJ databases">
        <title>Genomic Encyclopedia of Type Strains, Phase III (KMG-III): the genomes of soil and plant-associated and newly described type strains.</title>
        <authorList>
            <person name="Whitman W."/>
        </authorList>
    </citation>
    <scope>NUCLEOTIDE SEQUENCE [LARGE SCALE GENOMIC DNA]</scope>
    <source>
        <strain evidence="1 2">CECT 7946</strain>
    </source>
</reference>
<organism evidence="1 2">
    <name type="scientific">Winogradskyella eximia</name>
    <dbReference type="NCBI Taxonomy" id="262006"/>
    <lineage>
        <taxon>Bacteria</taxon>
        <taxon>Pseudomonadati</taxon>
        <taxon>Bacteroidota</taxon>
        <taxon>Flavobacteriia</taxon>
        <taxon>Flavobacteriales</taxon>
        <taxon>Flavobacteriaceae</taxon>
        <taxon>Winogradskyella</taxon>
    </lineage>
</organism>
<dbReference type="Proteomes" id="UP000256980">
    <property type="component" value="Unassembled WGS sequence"/>
</dbReference>
<keyword evidence="2" id="KW-1185">Reference proteome</keyword>
<sequence length="246" mass="29608">MKQKIKHNKFSFYEKQRLTEEKLEFDFESVHCEDIGLYIIGKYPRLQFGNFNFSEGLDWRNNAEATIRLTILNLINNGVIEVVKVLDSKTYFFKLFKSYHPNYYFKIIDLQVDKDWFSVMVYKTINEVNRTDYPDLYDYIDKIIGKIINNQANYNNPSKAFLIQILRIYTKKFKWIELIKTKKLLGLIDDFNLKVEDIYIPRISMQHKSLTDIENNLLRQNKDYKVFYKALNTKISYCFSKRNNDN</sequence>
<proteinExistence type="predicted"/>
<dbReference type="RefSeq" id="WP_115816704.1">
    <property type="nucleotide sequence ID" value="NZ_QRDV01000002.1"/>
</dbReference>
<evidence type="ECO:0000313" key="2">
    <source>
        <dbReference type="Proteomes" id="UP000256980"/>
    </source>
</evidence>
<protein>
    <submittedName>
        <fullName evidence="1">Uncharacterized protein</fullName>
    </submittedName>
</protein>